<dbReference type="Proteomes" id="UP000524535">
    <property type="component" value="Unassembled WGS sequence"/>
</dbReference>
<accession>A0A7W6SB99</accession>
<evidence type="ECO:0000313" key="6">
    <source>
        <dbReference type="Proteomes" id="UP000520770"/>
    </source>
</evidence>
<evidence type="ECO:0000313" key="7">
    <source>
        <dbReference type="Proteomes" id="UP000524535"/>
    </source>
</evidence>
<organism evidence="3 6">
    <name type="scientific">Aliirhizobium cellulosilyticum</name>
    <dbReference type="NCBI Taxonomy" id="393664"/>
    <lineage>
        <taxon>Bacteria</taxon>
        <taxon>Pseudomonadati</taxon>
        <taxon>Pseudomonadota</taxon>
        <taxon>Alphaproteobacteria</taxon>
        <taxon>Hyphomicrobiales</taxon>
        <taxon>Rhizobiaceae</taxon>
        <taxon>Aliirhizobium</taxon>
    </lineage>
</organism>
<proteinExistence type="predicted"/>
<feature type="chain" id="PRO_5036214188" evidence="2">
    <location>
        <begin position="28"/>
        <end position="130"/>
    </location>
</feature>
<evidence type="ECO:0000313" key="8">
    <source>
        <dbReference type="Proteomes" id="UP000576087"/>
    </source>
</evidence>
<keyword evidence="7" id="KW-1185">Reference proteome</keyword>
<name>A0A7W6SB99_9HYPH</name>
<dbReference type="Proteomes" id="UP000520770">
    <property type="component" value="Unassembled WGS sequence"/>
</dbReference>
<dbReference type="EMBL" id="JACIGW010000004">
    <property type="protein sequence ID" value="MBB4349860.1"/>
    <property type="molecule type" value="Genomic_DNA"/>
</dbReference>
<keyword evidence="2" id="KW-0732">Signal</keyword>
<feature type="region of interest" description="Disordered" evidence="1">
    <location>
        <begin position="25"/>
        <end position="107"/>
    </location>
</feature>
<sequence length="130" mass="12887">MMPVFRARFLASLAASALGMATVPATAQTPNSGSPPSAQSLEGKGNCNSANKAEAATAPDRRSADGTAPGNIGSTGWTGGTGGAHMGTNPQGALPESRTWQPPTARGLDLAMAVPSEQPAVGAAEVRQGC</sequence>
<dbReference type="EMBL" id="JACIHM010000005">
    <property type="protein sequence ID" value="MBB4448024.1"/>
    <property type="molecule type" value="Genomic_DNA"/>
</dbReference>
<comment type="caution">
    <text evidence="3">The sequence shown here is derived from an EMBL/GenBank/DDBJ whole genome shotgun (WGS) entry which is preliminary data.</text>
</comment>
<evidence type="ECO:0000313" key="5">
    <source>
        <dbReference type="EMBL" id="MBB4448024.1"/>
    </source>
</evidence>
<feature type="compositionally biased region" description="Gly residues" evidence="1">
    <location>
        <begin position="76"/>
        <end position="85"/>
    </location>
</feature>
<feature type="signal peptide" evidence="2">
    <location>
        <begin position="1"/>
        <end position="27"/>
    </location>
</feature>
<feature type="compositionally biased region" description="Polar residues" evidence="1">
    <location>
        <begin position="25"/>
        <end position="51"/>
    </location>
</feature>
<protein>
    <submittedName>
        <fullName evidence="3">Uncharacterized protein</fullName>
    </submittedName>
</protein>
<dbReference type="EMBL" id="JACIGY010000005">
    <property type="protein sequence ID" value="MBB4413039.1"/>
    <property type="molecule type" value="Genomic_DNA"/>
</dbReference>
<reference evidence="6 7" key="1">
    <citation type="submission" date="2020-08" db="EMBL/GenBank/DDBJ databases">
        <title>Genomic Encyclopedia of Type Strains, Phase IV (KMG-V): Genome sequencing to study the core and pangenomes of soil and plant-associated prokaryotes.</title>
        <authorList>
            <person name="Whitman W."/>
        </authorList>
    </citation>
    <scope>NUCLEOTIDE SEQUENCE [LARGE SCALE GENOMIC DNA]</scope>
    <source>
        <strain evidence="4 7">SEMIA 444</strain>
        <strain evidence="3 6">SEMIA 448</strain>
        <strain evidence="5 8">SEMIA 452</strain>
    </source>
</reference>
<dbReference type="Proteomes" id="UP000576087">
    <property type="component" value="Unassembled WGS sequence"/>
</dbReference>
<evidence type="ECO:0000313" key="3">
    <source>
        <dbReference type="EMBL" id="MBB4349860.1"/>
    </source>
</evidence>
<gene>
    <name evidence="4" type="ORF">GGE31_003565</name>
    <name evidence="3" type="ORF">GGE33_003623</name>
    <name evidence="5" type="ORF">GGE35_003859</name>
</gene>
<evidence type="ECO:0000313" key="4">
    <source>
        <dbReference type="EMBL" id="MBB4413039.1"/>
    </source>
</evidence>
<evidence type="ECO:0000256" key="1">
    <source>
        <dbReference type="SAM" id="MobiDB-lite"/>
    </source>
</evidence>
<evidence type="ECO:0000256" key="2">
    <source>
        <dbReference type="SAM" id="SignalP"/>
    </source>
</evidence>
<dbReference type="AlphaFoldDB" id="A0A7W6SB99"/>